<keyword evidence="1" id="KW-0472">Membrane</keyword>
<dbReference type="InterPro" id="IPR056542">
    <property type="entry name" value="Ig-like_POM152_1st"/>
</dbReference>
<sequence>MADPRRVERPLAFPQDPIPPSHLLARIHPSIIDFPTQRYYAVSAFILLQALKAYSAWKDAHYFEHDPSYNTAWMWCYADIFYMTMLWYIRIPWLQFTKFKTIFILLVLFSLNFLMFVIPVTAVSIALFKNTFGDLFTRRIGASRAKKVNVNGIINDPSHILGRHTLHILPHGSAELNPFNEFYCLPARSKGKKEIFIPISMNNTIPYSLTMEHFDFDTKLNTTKGLSRNDLKRTIELNSKDDGAEIYYVRIKAPGLYTLKDVKSRNNIDVRTKHKAVYVFTCPTAEFESSATTDLCTGDDGPVGIKVSGVPPFSLGYIQRVGDWEFPSKISQIRPQDVNVLPAEKIHDMDNVDPEFFRPNPTQFYSWAATHHQTVYLKPTLEHPTLYEYQLLNVTDGFGNTVFLDQSSVINFRVHEHPSAKFACNDVDPPKLLVNEDVAHIPFELQGSGPWKVGYRHIQESNDKTTEFNVSLSVPMASLQVRSPGIYELLEVSDSYCKGNILTPSTCRVVQPPLPSIEIRETPIPSECSGTDFIGMKFFTELKGTPPFNLKYNVYKKTGRSKTIVGSWNETIDRSRYIISYMPTTSGDYIYEFESLSDKNYRDQDISKYAFSHTVYPQPDASFDESLTTLKTIRTCVGESISLDVKLTGARPLTLFWSISGQLYSEEIQDDKYRLKIPNLEKPGPHVVSLVMIKDANGCSIDLEARDVVIDVRRERPTAGFYTNNQFNGSVEITQGSTATLPLRLAGKGPWMVGYKNTEKENAETNMVVTEDPNATLETKEPGTYEVVSVQDEFCRGNVIPSPYTVRWIDKPVMTIDDETAILKQEDAYEKPGVCQGASASVGIKFQGHGSFYCSYDKYQVGSWKLNPVHLGTEEINSVYPNAQVNLDTNTSGKFRYLFNKIADQRYSDPFVTFHRQTVEYTVHPLPTVAFSGRTKKQHSLCVGDSLLSNDMPPIWLDLTGQAPFVVEIRVKHQTANHLQTHHLSVPTHKYKLELFDVLETSGLYNIELVSVVDNNGCHSTTPASNPVLTVEAMEVATISSSDTCADHCVGDDLDYTLYGVSPFAVSYQFNGRNKKITASSSTLSILADSPGNLTIISVGDKRNKCTTYINHMTSIIHQTPSSFISGGREVFENIHEGDTAQAVIDLVGTPPFEFKWQRSELVWNKDKNHHYKGNVLETHLVQDVQDNRYYINTAVEGIIEVTYIKDRYCQYPRL</sequence>
<accession>A0A167NN48</accession>
<dbReference type="FunCoup" id="A0A167NN48">
    <property type="interactions" value="86"/>
</dbReference>
<dbReference type="STRING" id="763407.A0A167NN48"/>
<dbReference type="RefSeq" id="XP_018294359.1">
    <property type="nucleotide sequence ID" value="XM_018439205.1"/>
</dbReference>
<dbReference type="Pfam" id="PF24527">
    <property type="entry name" value="Ig-like_Pom152_9"/>
    <property type="match status" value="1"/>
</dbReference>
<feature type="domain" description="Nucleoporin POM152 Ig-like" evidence="4">
    <location>
        <begin position="716"/>
        <end position="801"/>
    </location>
</feature>
<evidence type="ECO:0000313" key="8">
    <source>
        <dbReference type="Proteomes" id="UP000077315"/>
    </source>
</evidence>
<dbReference type="GO" id="GO:0006606">
    <property type="term" value="P:protein import into nucleus"/>
    <property type="evidence" value="ECO:0007669"/>
    <property type="project" value="TreeGrafter"/>
</dbReference>
<gene>
    <name evidence="7" type="ORF">PHYBLDRAFT_186233</name>
</gene>
<dbReference type="InParanoid" id="A0A167NN48"/>
<feature type="domain" description="Nucleoporin POM152 N-terminal transmembrane" evidence="3">
    <location>
        <begin position="33"/>
        <end position="117"/>
    </location>
</feature>
<dbReference type="GO" id="GO:0017056">
    <property type="term" value="F:structural constituent of nuclear pore"/>
    <property type="evidence" value="ECO:0007669"/>
    <property type="project" value="InterPro"/>
</dbReference>
<dbReference type="InterPro" id="IPR056544">
    <property type="entry name" value="Ig_POM152"/>
</dbReference>
<dbReference type="Pfam" id="PF23664">
    <property type="entry name" value="Ig_Pom152"/>
    <property type="match status" value="2"/>
</dbReference>
<feature type="transmembrane region" description="Helical" evidence="1">
    <location>
        <begin position="101"/>
        <end position="128"/>
    </location>
</feature>
<evidence type="ECO:0000259" key="2">
    <source>
        <dbReference type="Pfam" id="PF23664"/>
    </source>
</evidence>
<protein>
    <submittedName>
        <fullName evidence="7">Uncharacterized protein</fullName>
    </submittedName>
</protein>
<proteinExistence type="predicted"/>
<feature type="domain" description="Nucleoporin POM152 first Ig-like" evidence="5">
    <location>
        <begin position="173"/>
        <end position="279"/>
    </location>
</feature>
<dbReference type="VEuPathDB" id="FungiDB:PHYBLDRAFT_186233"/>
<evidence type="ECO:0000259" key="5">
    <source>
        <dbReference type="Pfam" id="PF24519"/>
    </source>
</evidence>
<reference evidence="8" key="1">
    <citation type="submission" date="2015-06" db="EMBL/GenBank/DDBJ databases">
        <title>Expansion of signal transduction pathways in fungi by whole-genome duplication.</title>
        <authorList>
            <consortium name="DOE Joint Genome Institute"/>
            <person name="Corrochano L.M."/>
            <person name="Kuo A."/>
            <person name="Marcet-Houben M."/>
            <person name="Polaino S."/>
            <person name="Salamov A."/>
            <person name="Villalobos J.M."/>
            <person name="Alvarez M.I."/>
            <person name="Avalos J."/>
            <person name="Benito E.P."/>
            <person name="Benoit I."/>
            <person name="Burger G."/>
            <person name="Camino L.P."/>
            <person name="Canovas D."/>
            <person name="Cerda-Olmedo E."/>
            <person name="Cheng J.-F."/>
            <person name="Dominguez A."/>
            <person name="Elias M."/>
            <person name="Eslava A.P."/>
            <person name="Glaser F."/>
            <person name="Grimwood J."/>
            <person name="Gutierrez G."/>
            <person name="Heitman J."/>
            <person name="Henrissat B."/>
            <person name="Iturriaga E.A."/>
            <person name="Lang B.F."/>
            <person name="Lavin J.L."/>
            <person name="Lee S."/>
            <person name="Li W."/>
            <person name="Lindquist E."/>
            <person name="Lopez-Garcia S."/>
            <person name="Luque E.M."/>
            <person name="Marcos A.T."/>
            <person name="Martin J."/>
            <person name="McCluskey K."/>
            <person name="Medina H.R."/>
            <person name="Miralles-Duran A."/>
            <person name="Miyazaki A."/>
            <person name="Munoz-Torres E."/>
            <person name="Oguiza J.A."/>
            <person name="Ohm R."/>
            <person name="Olmedo M."/>
            <person name="Orejas M."/>
            <person name="Ortiz-Castellanos L."/>
            <person name="Pisabarro A.G."/>
            <person name="Rodriguez-Romero J."/>
            <person name="Ruiz-Herrera J."/>
            <person name="Ruiz-Vazquez R."/>
            <person name="Sanz C."/>
            <person name="Schackwitz W."/>
            <person name="Schmutz J."/>
            <person name="Shahriari M."/>
            <person name="Shelest E."/>
            <person name="Silva-Franco F."/>
            <person name="Soanes D."/>
            <person name="Syed K."/>
            <person name="Tagua V.G."/>
            <person name="Talbot N.J."/>
            <person name="Thon M."/>
            <person name="De vries R.P."/>
            <person name="Wiebenga A."/>
            <person name="Yadav J.S."/>
            <person name="Braun E.L."/>
            <person name="Baker S."/>
            <person name="Garre V."/>
            <person name="Horwitz B."/>
            <person name="Torres-Martinez S."/>
            <person name="Idnurm A."/>
            <person name="Herrera-Estrella A."/>
            <person name="Gabaldon T."/>
            <person name="Grigoriev I.V."/>
        </authorList>
    </citation>
    <scope>NUCLEOTIDE SEQUENCE [LARGE SCALE GENOMIC DNA]</scope>
    <source>
        <strain evidence="8">NRRL 1555(-)</strain>
    </source>
</reference>
<dbReference type="AlphaFoldDB" id="A0A167NN48"/>
<feature type="domain" description="Nucleoporin POM152 immunoglobulin-like" evidence="2">
    <location>
        <begin position="835"/>
        <end position="925"/>
    </location>
</feature>
<feature type="transmembrane region" description="Helical" evidence="1">
    <location>
        <begin position="72"/>
        <end position="89"/>
    </location>
</feature>
<organism evidence="7 8">
    <name type="scientific">Phycomyces blakesleeanus (strain ATCC 8743b / DSM 1359 / FGSC 10004 / NBRC 33097 / NRRL 1555)</name>
    <dbReference type="NCBI Taxonomy" id="763407"/>
    <lineage>
        <taxon>Eukaryota</taxon>
        <taxon>Fungi</taxon>
        <taxon>Fungi incertae sedis</taxon>
        <taxon>Mucoromycota</taxon>
        <taxon>Mucoromycotina</taxon>
        <taxon>Mucoromycetes</taxon>
        <taxon>Mucorales</taxon>
        <taxon>Phycomycetaceae</taxon>
        <taxon>Phycomyces</taxon>
    </lineage>
</organism>
<dbReference type="InterPro" id="IPR056543">
    <property type="entry name" value="Ig-like_POM152_9th"/>
</dbReference>
<evidence type="ECO:0000259" key="3">
    <source>
        <dbReference type="Pfam" id="PF24097"/>
    </source>
</evidence>
<dbReference type="OrthoDB" id="5529162at2759"/>
<evidence type="ECO:0000313" key="7">
    <source>
        <dbReference type="EMBL" id="OAD76319.1"/>
    </source>
</evidence>
<keyword evidence="8" id="KW-1185">Reference proteome</keyword>
<feature type="domain" description="Nucleoporin POM152 ninth Ig-like" evidence="6">
    <location>
        <begin position="1037"/>
        <end position="1110"/>
    </location>
</feature>
<feature type="domain" description="Nucleoporin POM152 Ig-like" evidence="4">
    <location>
        <begin position="418"/>
        <end position="507"/>
    </location>
</feature>
<evidence type="ECO:0000256" key="1">
    <source>
        <dbReference type="SAM" id="Phobius"/>
    </source>
</evidence>
<feature type="domain" description="Nucleoporin POM152 immunoglobulin-like" evidence="2">
    <location>
        <begin position="511"/>
        <end position="618"/>
    </location>
</feature>
<dbReference type="GO" id="GO:0070762">
    <property type="term" value="C:nuclear pore transmembrane ring"/>
    <property type="evidence" value="ECO:0007669"/>
    <property type="project" value="TreeGrafter"/>
</dbReference>
<keyword evidence="1" id="KW-0812">Transmembrane</keyword>
<dbReference type="Pfam" id="PF24519">
    <property type="entry name" value="Ig-like_Pom152_1"/>
    <property type="match status" value="1"/>
</dbReference>
<name>A0A167NN48_PHYB8</name>
<dbReference type="InterPro" id="IPR056540">
    <property type="entry name" value="TMD_POM152"/>
</dbReference>
<dbReference type="InterPro" id="IPR037701">
    <property type="entry name" value="Pom152"/>
</dbReference>
<feature type="transmembrane region" description="Helical" evidence="1">
    <location>
        <begin position="39"/>
        <end position="57"/>
    </location>
</feature>
<evidence type="ECO:0000259" key="6">
    <source>
        <dbReference type="Pfam" id="PF24527"/>
    </source>
</evidence>
<dbReference type="GeneID" id="29000111"/>
<evidence type="ECO:0000259" key="4">
    <source>
        <dbReference type="Pfam" id="PF24312"/>
    </source>
</evidence>
<dbReference type="Proteomes" id="UP000077315">
    <property type="component" value="Unassembled WGS sequence"/>
</dbReference>
<dbReference type="InterPro" id="IPR056541">
    <property type="entry name" value="Ig-like_POM152"/>
</dbReference>
<dbReference type="EMBL" id="KV440976">
    <property type="protein sequence ID" value="OAD76319.1"/>
    <property type="molecule type" value="Genomic_DNA"/>
</dbReference>
<keyword evidence="1" id="KW-1133">Transmembrane helix</keyword>
<dbReference type="PANTHER" id="PTHR28206:SF1">
    <property type="entry name" value="NUCLEOPORIN POM152"/>
    <property type="match status" value="1"/>
</dbReference>
<dbReference type="PANTHER" id="PTHR28206">
    <property type="entry name" value="NUCLEOPORIN POM152"/>
    <property type="match status" value="1"/>
</dbReference>
<dbReference type="GO" id="GO:0006999">
    <property type="term" value="P:nuclear pore organization"/>
    <property type="evidence" value="ECO:0007669"/>
    <property type="project" value="TreeGrafter"/>
</dbReference>
<dbReference type="Pfam" id="PF24097">
    <property type="entry name" value="TMD_POM152"/>
    <property type="match status" value="1"/>
</dbReference>
<dbReference type="Pfam" id="PF24312">
    <property type="entry name" value="Ig-like_POM152"/>
    <property type="match status" value="2"/>
</dbReference>